<dbReference type="Proteomes" id="UP001501600">
    <property type="component" value="Unassembled WGS sequence"/>
</dbReference>
<organism evidence="2 3">
    <name type="scientific">Ferrimonas gelatinilytica</name>
    <dbReference type="NCBI Taxonomy" id="1255257"/>
    <lineage>
        <taxon>Bacteria</taxon>
        <taxon>Pseudomonadati</taxon>
        <taxon>Pseudomonadota</taxon>
        <taxon>Gammaproteobacteria</taxon>
        <taxon>Alteromonadales</taxon>
        <taxon>Ferrimonadaceae</taxon>
        <taxon>Ferrimonas</taxon>
    </lineage>
</organism>
<accession>A0ABP9RWK3</accession>
<name>A0ABP9RWK3_9GAMM</name>
<evidence type="ECO:0000256" key="1">
    <source>
        <dbReference type="SAM" id="SignalP"/>
    </source>
</evidence>
<keyword evidence="1" id="KW-0732">Signal</keyword>
<sequence length="283" mass="31331">MMKQVIGAVLGCAIMVPAAQAAEYDRTFPIWGKEAYERGYDLPLPFGLTISVFDMDQPLIIDEIILTDPVLPLEQLVTIDANLAQQTSTTYTLRGDMWVLPFWNIYAVVGYTDGDSVAPVDVQVNLGPISPAPFSTNFNLEFSGPSYGLGTTLAGGGDNWFGLVDVNFTATSLNILDGKIDAFTATPRVGYRWPLGINEYRLWVGAMYQDVDQVFKGRIASLGLGETINQITPDGRFEVTQHLSDPWNTVVGAMYVYDKKWEVILEGGFGERDSWFLSLGRRF</sequence>
<protein>
    <recommendedName>
        <fullName evidence="4">Transporter</fullName>
    </recommendedName>
</protein>
<gene>
    <name evidence="2" type="ORF">GCM10025772_08200</name>
</gene>
<evidence type="ECO:0000313" key="3">
    <source>
        <dbReference type="Proteomes" id="UP001501600"/>
    </source>
</evidence>
<evidence type="ECO:0000313" key="2">
    <source>
        <dbReference type="EMBL" id="GAA5188349.1"/>
    </source>
</evidence>
<dbReference type="RefSeq" id="WP_345315771.1">
    <property type="nucleotide sequence ID" value="NZ_BAABLF010000005.1"/>
</dbReference>
<dbReference type="EMBL" id="BAABLF010000005">
    <property type="protein sequence ID" value="GAA5188349.1"/>
    <property type="molecule type" value="Genomic_DNA"/>
</dbReference>
<keyword evidence="3" id="KW-1185">Reference proteome</keyword>
<evidence type="ECO:0008006" key="4">
    <source>
        <dbReference type="Google" id="ProtNLM"/>
    </source>
</evidence>
<feature type="signal peptide" evidence="1">
    <location>
        <begin position="1"/>
        <end position="21"/>
    </location>
</feature>
<comment type="caution">
    <text evidence="2">The sequence shown here is derived from an EMBL/GenBank/DDBJ whole genome shotgun (WGS) entry which is preliminary data.</text>
</comment>
<reference evidence="3" key="1">
    <citation type="journal article" date="2019" name="Int. J. Syst. Evol. Microbiol.">
        <title>The Global Catalogue of Microorganisms (GCM) 10K type strain sequencing project: providing services to taxonomists for standard genome sequencing and annotation.</title>
        <authorList>
            <consortium name="The Broad Institute Genomics Platform"/>
            <consortium name="The Broad Institute Genome Sequencing Center for Infectious Disease"/>
            <person name="Wu L."/>
            <person name="Ma J."/>
        </authorList>
    </citation>
    <scope>NUCLEOTIDE SEQUENCE [LARGE SCALE GENOMIC DNA]</scope>
    <source>
        <strain evidence="3">JCM 18720</strain>
    </source>
</reference>
<proteinExistence type="predicted"/>
<feature type="chain" id="PRO_5045513931" description="Transporter" evidence="1">
    <location>
        <begin position="22"/>
        <end position="283"/>
    </location>
</feature>